<dbReference type="PANTHER" id="PTHR43433">
    <property type="entry name" value="HYDROLASE, ALPHA/BETA FOLD FAMILY PROTEIN"/>
    <property type="match status" value="1"/>
</dbReference>
<protein>
    <submittedName>
        <fullName evidence="2">Alpha/beta hydrolase</fullName>
    </submittedName>
</protein>
<dbReference type="SUPFAM" id="SSF53474">
    <property type="entry name" value="alpha/beta-Hydrolases"/>
    <property type="match status" value="1"/>
</dbReference>
<dbReference type="AlphaFoldDB" id="A0A2P7SP28"/>
<proteinExistence type="predicted"/>
<evidence type="ECO:0000313" key="2">
    <source>
        <dbReference type="EMBL" id="PSJ64250.1"/>
    </source>
</evidence>
<dbReference type="OrthoDB" id="9780765at2"/>
<dbReference type="EMBL" id="PXYL01000001">
    <property type="protein sequence ID" value="PSJ64250.1"/>
    <property type="molecule type" value="Genomic_DNA"/>
</dbReference>
<keyword evidence="2" id="KW-0378">Hydrolase</keyword>
<dbReference type="InterPro" id="IPR000073">
    <property type="entry name" value="AB_hydrolase_1"/>
</dbReference>
<dbReference type="GO" id="GO:0016787">
    <property type="term" value="F:hydrolase activity"/>
    <property type="evidence" value="ECO:0007669"/>
    <property type="project" value="UniProtKB-KW"/>
</dbReference>
<dbReference type="InterPro" id="IPR050471">
    <property type="entry name" value="AB_hydrolase"/>
</dbReference>
<dbReference type="Proteomes" id="UP000240653">
    <property type="component" value="Unassembled WGS sequence"/>
</dbReference>
<accession>A0A2P7SP28</accession>
<name>A0A2P7SP28_9HYPH</name>
<dbReference type="Gene3D" id="3.40.50.1820">
    <property type="entry name" value="alpha/beta hydrolase"/>
    <property type="match status" value="1"/>
</dbReference>
<comment type="caution">
    <text evidence="2">The sequence shown here is derived from an EMBL/GenBank/DDBJ whole genome shotgun (WGS) entry which is preliminary data.</text>
</comment>
<keyword evidence="3" id="KW-1185">Reference proteome</keyword>
<dbReference type="PRINTS" id="PR00111">
    <property type="entry name" value="ABHYDROLASE"/>
</dbReference>
<dbReference type="InterPro" id="IPR029058">
    <property type="entry name" value="AB_hydrolase_fold"/>
</dbReference>
<sequence>MQTADESGFASVNGINMYYAVYGTGDPVLLIHGGLSNADVWSSQVAALSKTYKVIVADSRGHGRSTRGDQPMSYDLMAADYLALLDRLKIERCALVGWSDGGVIGLDIAINHPERLTRLYVQGAHTDAGAVSSSAFVSWNFATFFARAWRDYIRLSDTPWRFPLLVAELNGMWGREPHWTPEQVASIRVPTEVVAAEHDRSIKLEHTQFMAATIPGAKYVLLSRVDHFALLQDPDGFNRSVLDFLKAGAAQTVDEPTP</sequence>
<dbReference type="PANTHER" id="PTHR43433:SF5">
    <property type="entry name" value="AB HYDROLASE-1 DOMAIN-CONTAINING PROTEIN"/>
    <property type="match status" value="1"/>
</dbReference>
<evidence type="ECO:0000259" key="1">
    <source>
        <dbReference type="Pfam" id="PF00561"/>
    </source>
</evidence>
<organism evidence="2 3">
    <name type="scientific">Pseudaminobacter soli</name>
    <name type="common">ex Li et al. 2025</name>
    <dbReference type="NCBI Taxonomy" id="1295366"/>
    <lineage>
        <taxon>Bacteria</taxon>
        <taxon>Pseudomonadati</taxon>
        <taxon>Pseudomonadota</taxon>
        <taxon>Alphaproteobacteria</taxon>
        <taxon>Hyphomicrobiales</taxon>
        <taxon>Phyllobacteriaceae</taxon>
        <taxon>Pseudaminobacter</taxon>
    </lineage>
</organism>
<reference evidence="2 3" key="1">
    <citation type="submission" date="2018-03" db="EMBL/GenBank/DDBJ databases">
        <title>The draft genome of Mesorhizobium soli JCM 19897.</title>
        <authorList>
            <person name="Li L."/>
            <person name="Liu L."/>
            <person name="Liang L."/>
            <person name="Wang T."/>
            <person name="Zhang X."/>
        </authorList>
    </citation>
    <scope>NUCLEOTIDE SEQUENCE [LARGE SCALE GENOMIC DNA]</scope>
    <source>
        <strain evidence="2 3">JCM 19897</strain>
    </source>
</reference>
<feature type="domain" description="AB hydrolase-1" evidence="1">
    <location>
        <begin position="27"/>
        <end position="145"/>
    </location>
</feature>
<gene>
    <name evidence="2" type="ORF">C7I85_02635</name>
</gene>
<dbReference type="Pfam" id="PF00561">
    <property type="entry name" value="Abhydrolase_1"/>
    <property type="match status" value="1"/>
</dbReference>
<evidence type="ECO:0000313" key="3">
    <source>
        <dbReference type="Proteomes" id="UP000240653"/>
    </source>
</evidence>